<dbReference type="PANTHER" id="PTHR33973:SF4">
    <property type="entry name" value="OS07G0153300 PROTEIN"/>
    <property type="match status" value="1"/>
</dbReference>
<dbReference type="STRING" id="243231.GSU2328"/>
<dbReference type="KEGG" id="gsu:GSU2328"/>
<evidence type="ECO:0000313" key="2">
    <source>
        <dbReference type="Proteomes" id="UP000000577"/>
    </source>
</evidence>
<protein>
    <recommendedName>
        <fullName evidence="3">Chromosome partitioning protein ParA</fullName>
    </recommendedName>
</protein>
<dbReference type="Proteomes" id="UP000000577">
    <property type="component" value="Chromosome"/>
</dbReference>
<dbReference type="EnsemblBacteria" id="AFP20467">
    <property type="protein sequence ID" value="AFP20467"/>
    <property type="gene ID" value="GSU2328"/>
</dbReference>
<dbReference type="InterPro" id="IPR010775">
    <property type="entry name" value="DUF1365"/>
</dbReference>
<dbReference type="InParanoid" id="I7EF23"/>
<gene>
    <name evidence="1" type="ordered locus">GSU2328</name>
</gene>
<accession>I7EF23</accession>
<dbReference type="OrthoDB" id="9778801at2"/>
<keyword evidence="2" id="KW-1185">Reference proteome</keyword>
<dbReference type="Pfam" id="PF07103">
    <property type="entry name" value="DUF1365"/>
    <property type="match status" value="1"/>
</dbReference>
<dbReference type="AlphaFoldDB" id="I7EF23"/>
<evidence type="ECO:0008006" key="3">
    <source>
        <dbReference type="Google" id="ProtNLM"/>
    </source>
</evidence>
<evidence type="ECO:0000313" key="1">
    <source>
        <dbReference type="EMBL" id="AFP20467.1"/>
    </source>
</evidence>
<dbReference type="EMBL" id="AE017180">
    <property type="protein sequence ID" value="AFP20467.1"/>
    <property type="molecule type" value="Genomic_DNA"/>
</dbReference>
<name>I7EF23_GEOSL</name>
<dbReference type="PANTHER" id="PTHR33973">
    <property type="entry name" value="OS07G0153300 PROTEIN"/>
    <property type="match status" value="1"/>
</dbReference>
<sequence length="283" mass="32746">MGTTEMGACPPWDTACLKALEMAPAARSALYDGTVKHRRTTPVVNEFRYSLFMVYLDLAELELVFANRLFWSVEGHTWASFRRADHLRREGPLDTAVRDLAEEQLGFRPPGPIGLLTHLRYLGYCFNPISIYYCFAADGQRLDAIVAEVHNTPWGEEYVRALDTRSAKREGEWYLFELEKEFHVSPFMPMDIRYTWRFTAPGETLAVEMENERQGEIVFSARLDLERRPLTGKNLARSLARWPWMTARVITAIYWQALRIRRKGVPFCPHPEKLTITKGAYHP</sequence>
<organism evidence="1 2">
    <name type="scientific">Geobacter sulfurreducens (strain ATCC 51573 / DSM 12127 / PCA)</name>
    <dbReference type="NCBI Taxonomy" id="243231"/>
    <lineage>
        <taxon>Bacteria</taxon>
        <taxon>Pseudomonadati</taxon>
        <taxon>Thermodesulfobacteriota</taxon>
        <taxon>Desulfuromonadia</taxon>
        <taxon>Geobacterales</taxon>
        <taxon>Geobacteraceae</taxon>
        <taxon>Geobacter</taxon>
    </lineage>
</organism>
<dbReference type="HOGENOM" id="CLU_065913_0_0_7"/>
<proteinExistence type="predicted"/>
<reference evidence="1 2" key="1">
    <citation type="journal article" date="2003" name="Science">
        <title>Genome of Geobacter sulfurreducens: metal reduction in subsurface environments.</title>
        <authorList>
            <person name="Methe B.A."/>
            <person name="Nelson K.E."/>
            <person name="Eisen J.A."/>
            <person name="Paulsen I.T."/>
            <person name="Nelson W."/>
            <person name="Heidelberg J.F."/>
            <person name="Wu D."/>
            <person name="Wu M."/>
            <person name="Ward N."/>
            <person name="Beanan M.J."/>
            <person name="Dodson R.J."/>
            <person name="Madupu R."/>
            <person name="Brinkac L.M."/>
            <person name="Daugherty S.C."/>
            <person name="DeBoy R.T."/>
            <person name="Durkin A.S."/>
            <person name="Gwinn M."/>
            <person name="Kolonay J.F."/>
            <person name="Sullivan S.A."/>
            <person name="Haft D.H."/>
            <person name="Selengut J."/>
            <person name="Davidsen T.M."/>
            <person name="Zafar N."/>
            <person name="White O."/>
            <person name="Tran B."/>
            <person name="Romero C."/>
            <person name="Forberger H.A."/>
            <person name="Weidman J."/>
            <person name="Khouri H."/>
            <person name="Feldblyum T.V."/>
            <person name="Utterback T.R."/>
            <person name="Van Aken S.E."/>
            <person name="Lovley D.R."/>
            <person name="Fraser C.M."/>
        </authorList>
    </citation>
    <scope>NUCLEOTIDE SEQUENCE [LARGE SCALE GENOMIC DNA]</scope>
    <source>
        <strain evidence="2">ATCC 51573 / DSM 12127 / PCA</strain>
    </source>
</reference>
<dbReference type="RefSeq" id="WP_010942965.1">
    <property type="nucleotide sequence ID" value="NC_002939.5"/>
</dbReference>
<dbReference type="eggNOG" id="COG3496">
    <property type="taxonomic scope" value="Bacteria"/>
</dbReference>
<reference evidence="1 2" key="2">
    <citation type="journal article" date="2012" name="BMC Genomics">
        <title>Comparative genomic analysis of Geobacter sulfurreducens KN400, a strain with enhanced capacity for extracellular electron transfer and electricity production.</title>
        <authorList>
            <person name="Butler J.E."/>
            <person name="Young N.D."/>
            <person name="Aklujkar M."/>
            <person name="Lovley D.R."/>
        </authorList>
    </citation>
    <scope>NUCLEOTIDE SEQUENCE [LARGE SCALE GENOMIC DNA]</scope>
    <source>
        <strain evidence="2">ATCC 51573 / DSM 12127 / PCA</strain>
    </source>
</reference>